<comment type="caution">
    <text evidence="3">The sequence shown here is derived from an EMBL/GenBank/DDBJ whole genome shotgun (WGS) entry which is preliminary data.</text>
</comment>
<protein>
    <recommendedName>
        <fullName evidence="5">J domain-containing protein</fullName>
    </recommendedName>
</protein>
<dbReference type="Proteomes" id="UP000738349">
    <property type="component" value="Unassembled WGS sequence"/>
</dbReference>
<evidence type="ECO:0008006" key="5">
    <source>
        <dbReference type="Google" id="ProtNLM"/>
    </source>
</evidence>
<keyword evidence="4" id="KW-1185">Reference proteome</keyword>
<dbReference type="EMBL" id="JAGMUV010000030">
    <property type="protein sequence ID" value="KAH7115706.1"/>
    <property type="molecule type" value="Genomic_DNA"/>
</dbReference>
<sequence length="528" mass="59907">MSLTPQPVESVHTTSPATAKTPQGGGGLRTPSPTPGLELERIKAEKARKATEEIKRILECEDSAEILKLPKPIEGQDADELEVILAWREIGCMIHPDHTEHKDATTAYKKLQTAAKEMGLDATDQEDVDSWDGKAEFDPPTTSGQQRHMDEDEVPQPPARVLELYTKATPLLYALGENPHDPAAHEELKTINEEIREANKKEELPPLEWLIPINELVIHYIEVNSKYGILKSNATDQDARSRISMEKKFIDEIINRNHLPEAWTVLTADEFVAQQSENVSNTTSIDYPWRTGKGMTDSLIVGVRKSGRGTQVCVERQEGGTLIRRLESASEVGLLEVQNYMNTNDFKNLAEGQSLWSHQHRDDFEELLWVTKSQTMLKNTASRRKDPAADCCVKFRKKGIHILTVSSLSKVLGPTSARRAITRVCERDGFLPPWEAEPVSTYYDKTKLEKNPVKRREMRDQQALENRDIKEETNNIQHLQDRIAKFETSGEGQLQARVEKMEKRFDTMETSMNELKDMFKQLMATLAR</sequence>
<evidence type="ECO:0000256" key="2">
    <source>
        <dbReference type="SAM" id="MobiDB-lite"/>
    </source>
</evidence>
<dbReference type="AlphaFoldDB" id="A0A9P9DBC2"/>
<name>A0A9P9DBC2_9HYPO</name>
<evidence type="ECO:0000313" key="3">
    <source>
        <dbReference type="EMBL" id="KAH7115706.1"/>
    </source>
</evidence>
<feature type="region of interest" description="Disordered" evidence="2">
    <location>
        <begin position="1"/>
        <end position="38"/>
    </location>
</feature>
<evidence type="ECO:0000256" key="1">
    <source>
        <dbReference type="SAM" id="Coils"/>
    </source>
</evidence>
<dbReference type="Gene3D" id="1.10.287.110">
    <property type="entry name" value="DnaJ domain"/>
    <property type="match status" value="1"/>
</dbReference>
<feature type="coiled-coil region" evidence="1">
    <location>
        <begin position="462"/>
        <end position="518"/>
    </location>
</feature>
<organism evidence="3 4">
    <name type="scientific">Dactylonectria macrodidyma</name>
    <dbReference type="NCBI Taxonomy" id="307937"/>
    <lineage>
        <taxon>Eukaryota</taxon>
        <taxon>Fungi</taxon>
        <taxon>Dikarya</taxon>
        <taxon>Ascomycota</taxon>
        <taxon>Pezizomycotina</taxon>
        <taxon>Sordariomycetes</taxon>
        <taxon>Hypocreomycetidae</taxon>
        <taxon>Hypocreales</taxon>
        <taxon>Nectriaceae</taxon>
        <taxon>Dactylonectria</taxon>
    </lineage>
</organism>
<reference evidence="3" key="1">
    <citation type="journal article" date="2021" name="Nat. Commun.">
        <title>Genetic determinants of endophytism in the Arabidopsis root mycobiome.</title>
        <authorList>
            <person name="Mesny F."/>
            <person name="Miyauchi S."/>
            <person name="Thiergart T."/>
            <person name="Pickel B."/>
            <person name="Atanasova L."/>
            <person name="Karlsson M."/>
            <person name="Huettel B."/>
            <person name="Barry K.W."/>
            <person name="Haridas S."/>
            <person name="Chen C."/>
            <person name="Bauer D."/>
            <person name="Andreopoulos W."/>
            <person name="Pangilinan J."/>
            <person name="LaButti K."/>
            <person name="Riley R."/>
            <person name="Lipzen A."/>
            <person name="Clum A."/>
            <person name="Drula E."/>
            <person name="Henrissat B."/>
            <person name="Kohler A."/>
            <person name="Grigoriev I.V."/>
            <person name="Martin F.M."/>
            <person name="Hacquard S."/>
        </authorList>
    </citation>
    <scope>NUCLEOTIDE SEQUENCE</scope>
    <source>
        <strain evidence="3">MPI-CAGE-AT-0147</strain>
    </source>
</reference>
<feature type="compositionally biased region" description="Polar residues" evidence="2">
    <location>
        <begin position="1"/>
        <end position="21"/>
    </location>
</feature>
<feature type="region of interest" description="Disordered" evidence="2">
    <location>
        <begin position="119"/>
        <end position="155"/>
    </location>
</feature>
<proteinExistence type="predicted"/>
<gene>
    <name evidence="3" type="ORF">EDB81DRAFT_669006</name>
</gene>
<dbReference type="InterPro" id="IPR036869">
    <property type="entry name" value="J_dom_sf"/>
</dbReference>
<dbReference type="OrthoDB" id="5042209at2759"/>
<keyword evidence="1" id="KW-0175">Coiled coil</keyword>
<accession>A0A9P9DBC2</accession>
<evidence type="ECO:0000313" key="4">
    <source>
        <dbReference type="Proteomes" id="UP000738349"/>
    </source>
</evidence>